<dbReference type="InterPro" id="IPR011703">
    <property type="entry name" value="ATPase_AAA-3"/>
</dbReference>
<dbReference type="SUPFAM" id="SSF52540">
    <property type="entry name" value="P-loop containing nucleoside triphosphate hydrolases"/>
    <property type="match status" value="1"/>
</dbReference>
<dbReference type="AlphaFoldDB" id="A0A3B0YEX7"/>
<dbReference type="GO" id="GO:0016887">
    <property type="term" value="F:ATP hydrolysis activity"/>
    <property type="evidence" value="ECO:0007669"/>
    <property type="project" value="InterPro"/>
</dbReference>
<dbReference type="GO" id="GO:0005524">
    <property type="term" value="F:ATP binding"/>
    <property type="evidence" value="ECO:0007669"/>
    <property type="project" value="InterPro"/>
</dbReference>
<dbReference type="EMBL" id="UOFK01000191">
    <property type="protein sequence ID" value="VAW79455.1"/>
    <property type="molecule type" value="Genomic_DNA"/>
</dbReference>
<dbReference type="InterPro" id="IPR027417">
    <property type="entry name" value="P-loop_NTPase"/>
</dbReference>
<sequence length="112" mass="11915">MTTPAQELKQTICSGLANTIYGLDSTIHGLTTALVAKGQVLLEGVPGLGKTLLAKTLAGMLGGQFKRIQCTADMMPSDLTGIHIYNAEKRSFELIPGPLFADVVLVDEINRT</sequence>
<protein>
    <recommendedName>
        <fullName evidence="1">ATPase AAA-3 domain-containing protein</fullName>
    </recommendedName>
</protein>
<dbReference type="Gene3D" id="3.40.50.300">
    <property type="entry name" value="P-loop containing nucleotide triphosphate hydrolases"/>
    <property type="match status" value="1"/>
</dbReference>
<organism evidence="2">
    <name type="scientific">hydrothermal vent metagenome</name>
    <dbReference type="NCBI Taxonomy" id="652676"/>
    <lineage>
        <taxon>unclassified sequences</taxon>
        <taxon>metagenomes</taxon>
        <taxon>ecological metagenomes</taxon>
    </lineage>
</organism>
<dbReference type="PANTHER" id="PTHR42759:SF1">
    <property type="entry name" value="MAGNESIUM-CHELATASE SUBUNIT CHLD"/>
    <property type="match status" value="1"/>
</dbReference>
<proteinExistence type="predicted"/>
<evidence type="ECO:0000259" key="1">
    <source>
        <dbReference type="Pfam" id="PF07726"/>
    </source>
</evidence>
<feature type="non-terminal residue" evidence="2">
    <location>
        <position position="112"/>
    </location>
</feature>
<reference evidence="2" key="1">
    <citation type="submission" date="2018-06" db="EMBL/GenBank/DDBJ databases">
        <authorList>
            <person name="Zhirakovskaya E."/>
        </authorList>
    </citation>
    <scope>NUCLEOTIDE SEQUENCE</scope>
</reference>
<gene>
    <name evidence="2" type="ORF">MNBD_GAMMA13-1197</name>
</gene>
<evidence type="ECO:0000313" key="2">
    <source>
        <dbReference type="EMBL" id="VAW79455.1"/>
    </source>
</evidence>
<dbReference type="InterPro" id="IPR050764">
    <property type="entry name" value="CbbQ/NirQ/NorQ/GpvN"/>
</dbReference>
<dbReference type="PANTHER" id="PTHR42759">
    <property type="entry name" value="MOXR FAMILY PROTEIN"/>
    <property type="match status" value="1"/>
</dbReference>
<accession>A0A3B0YEX7</accession>
<feature type="domain" description="ATPase AAA-3" evidence="1">
    <location>
        <begin position="40"/>
        <end position="112"/>
    </location>
</feature>
<dbReference type="Pfam" id="PF07726">
    <property type="entry name" value="AAA_3"/>
    <property type="match status" value="1"/>
</dbReference>
<name>A0A3B0YEX7_9ZZZZ</name>